<evidence type="ECO:0000256" key="3">
    <source>
        <dbReference type="ARBA" id="ARBA00023015"/>
    </source>
</evidence>
<dbReference type="HOGENOM" id="CLU_017584_0_0_5"/>
<keyword evidence="8" id="KW-1185">Reference proteome</keyword>
<keyword evidence="4" id="KW-0238">DNA-binding</keyword>
<dbReference type="CDD" id="cd07377">
    <property type="entry name" value="WHTH_GntR"/>
    <property type="match status" value="1"/>
</dbReference>
<comment type="similarity">
    <text evidence="1">In the C-terminal section; belongs to the class-I pyridoxal-phosphate-dependent aminotransferase family.</text>
</comment>
<dbReference type="eggNOG" id="COG1167">
    <property type="taxonomic scope" value="Bacteria"/>
</dbReference>
<organism evidence="7 8">
    <name type="scientific">Salipiger mucosus DSM 16094</name>
    <dbReference type="NCBI Taxonomy" id="1123237"/>
    <lineage>
        <taxon>Bacteria</taxon>
        <taxon>Pseudomonadati</taxon>
        <taxon>Pseudomonadota</taxon>
        <taxon>Alphaproteobacteria</taxon>
        <taxon>Rhodobacterales</taxon>
        <taxon>Roseobacteraceae</taxon>
        <taxon>Salipiger</taxon>
    </lineage>
</organism>
<dbReference type="Pfam" id="PF00392">
    <property type="entry name" value="GntR"/>
    <property type="match status" value="1"/>
</dbReference>
<sequence length="515" mass="56107">MVWSPSGLYRHNYLDRMRYLVHCVGMSVEGNIVTDTISALFAAQANGPKYRGLADALREGISEGGLPPGTRLPPVRELGWHLAMTPGTVSRAYTILTDEGLLEAEVGRGTFVRDTAPPPPPAPLLETRTLADRTPEGAPVVNLFTGRLPDCGQLALIQQAFARLATAPQPGLLDYPSRETFRPAREAVVHWLESVPMGNFGHEDIVMAHGGQSAISLVMQAVLTGRRPVVLVEELCYPGFRRAAEILRAEVVPVPMDEQGLRPDALADLARRHEAQMLCTSPALHNPTTVVTPTERRREIADVARAQGFQVLEDDCTRLGDTRSETYRALLPEQGWFVSSISKILSPGLRIGFAVAPMTRRGELRRVAEYGAGKLAQPLAQIAADLLSRPETRDVAAAVRERNAEYVRATVNVLGVHELRWHEDAGFAWMRLPAGWRPAAFCRAAEAQGVYIRAAEEFAPRDHVVPPAGAAGYQPADPARRVRGRARPFARPARRAAGADSGLTLGYIVTVISGH</sequence>
<dbReference type="InterPro" id="IPR015424">
    <property type="entry name" value="PyrdxlP-dep_Trfase"/>
</dbReference>
<dbReference type="GO" id="GO:0003700">
    <property type="term" value="F:DNA-binding transcription factor activity"/>
    <property type="evidence" value="ECO:0007669"/>
    <property type="project" value="InterPro"/>
</dbReference>
<dbReference type="InterPro" id="IPR051446">
    <property type="entry name" value="HTH_trans_reg/aminotransferase"/>
</dbReference>
<dbReference type="SUPFAM" id="SSF53383">
    <property type="entry name" value="PLP-dependent transferases"/>
    <property type="match status" value="1"/>
</dbReference>
<dbReference type="InterPro" id="IPR004839">
    <property type="entry name" value="Aminotransferase_I/II_large"/>
</dbReference>
<evidence type="ECO:0000313" key="7">
    <source>
        <dbReference type="EMBL" id="EPX76191.1"/>
    </source>
</evidence>
<keyword evidence="7" id="KW-0032">Aminotransferase</keyword>
<evidence type="ECO:0000256" key="2">
    <source>
        <dbReference type="ARBA" id="ARBA00022898"/>
    </source>
</evidence>
<feature type="domain" description="HTH gntR-type" evidence="6">
    <location>
        <begin position="47"/>
        <end position="115"/>
    </location>
</feature>
<name>S9Q4D4_9RHOB</name>
<keyword evidence="7" id="KW-0808">Transferase</keyword>
<dbReference type="GO" id="GO:0030170">
    <property type="term" value="F:pyridoxal phosphate binding"/>
    <property type="evidence" value="ECO:0007669"/>
    <property type="project" value="InterPro"/>
</dbReference>
<accession>S9Q4D4</accession>
<dbReference type="SMART" id="SM00345">
    <property type="entry name" value="HTH_GNTR"/>
    <property type="match status" value="1"/>
</dbReference>
<evidence type="ECO:0000256" key="5">
    <source>
        <dbReference type="ARBA" id="ARBA00023163"/>
    </source>
</evidence>
<keyword evidence="5" id="KW-0804">Transcription</keyword>
<dbReference type="EC" id="2.6.1.1" evidence="7"/>
<dbReference type="PROSITE" id="PS50949">
    <property type="entry name" value="HTH_GNTR"/>
    <property type="match status" value="1"/>
</dbReference>
<keyword evidence="3" id="KW-0805">Transcription regulation</keyword>
<gene>
    <name evidence="7" type="ORF">Salmuc_01975</name>
</gene>
<reference evidence="8" key="1">
    <citation type="journal article" date="2014" name="Stand. Genomic Sci.">
        <title>Genome sequence of the exopolysaccharide-producing Salipiger mucosus type strain (DSM 16094(T)), a moderately halophilic member of the Roseobacter clade.</title>
        <authorList>
            <person name="Riedel T."/>
            <person name="Spring S."/>
            <person name="Fiebig A."/>
            <person name="Petersen J."/>
            <person name="Kyrpides N.C."/>
            <person name="Goker M."/>
            <person name="Klenk H.P."/>
        </authorList>
    </citation>
    <scope>NUCLEOTIDE SEQUENCE [LARGE SCALE GENOMIC DNA]</scope>
    <source>
        <strain evidence="8">DSM 16094</strain>
    </source>
</reference>
<dbReference type="InterPro" id="IPR015421">
    <property type="entry name" value="PyrdxlP-dep_Trfase_major"/>
</dbReference>
<dbReference type="GO" id="GO:0003677">
    <property type="term" value="F:DNA binding"/>
    <property type="evidence" value="ECO:0007669"/>
    <property type="project" value="UniProtKB-KW"/>
</dbReference>
<dbReference type="InterPro" id="IPR036388">
    <property type="entry name" value="WH-like_DNA-bd_sf"/>
</dbReference>
<dbReference type="Proteomes" id="UP000015347">
    <property type="component" value="Unassembled WGS sequence"/>
</dbReference>
<dbReference type="CDD" id="cd00609">
    <property type="entry name" value="AAT_like"/>
    <property type="match status" value="1"/>
</dbReference>
<keyword evidence="2" id="KW-0663">Pyridoxal phosphate</keyword>
<evidence type="ECO:0000256" key="1">
    <source>
        <dbReference type="ARBA" id="ARBA00005384"/>
    </source>
</evidence>
<dbReference type="AlphaFoldDB" id="S9Q4D4"/>
<dbReference type="Gene3D" id="3.40.640.10">
    <property type="entry name" value="Type I PLP-dependent aspartate aminotransferase-like (Major domain)"/>
    <property type="match status" value="1"/>
</dbReference>
<evidence type="ECO:0000256" key="4">
    <source>
        <dbReference type="ARBA" id="ARBA00023125"/>
    </source>
</evidence>
<dbReference type="PANTHER" id="PTHR46577:SF1">
    <property type="entry name" value="HTH-TYPE TRANSCRIPTIONAL REGULATORY PROTEIN GABR"/>
    <property type="match status" value="1"/>
</dbReference>
<dbReference type="Pfam" id="PF00155">
    <property type="entry name" value="Aminotran_1_2"/>
    <property type="match status" value="1"/>
</dbReference>
<proteinExistence type="inferred from homology"/>
<dbReference type="STRING" id="1123237.Salmuc_01975"/>
<protein>
    <submittedName>
        <fullName evidence="7">Transcriptional regulator, GntR family domain protein / Aspartate aminotransferase</fullName>
        <ecNumber evidence="7">2.6.1.1</ecNumber>
    </submittedName>
</protein>
<dbReference type="PANTHER" id="PTHR46577">
    <property type="entry name" value="HTH-TYPE TRANSCRIPTIONAL REGULATORY PROTEIN GABR"/>
    <property type="match status" value="1"/>
</dbReference>
<evidence type="ECO:0000313" key="8">
    <source>
        <dbReference type="Proteomes" id="UP000015347"/>
    </source>
</evidence>
<dbReference type="GO" id="GO:0004069">
    <property type="term" value="F:L-aspartate:2-oxoglutarate aminotransferase activity"/>
    <property type="evidence" value="ECO:0007669"/>
    <property type="project" value="UniProtKB-EC"/>
</dbReference>
<dbReference type="SUPFAM" id="SSF46785">
    <property type="entry name" value="Winged helix' DNA-binding domain"/>
    <property type="match status" value="1"/>
</dbReference>
<dbReference type="EMBL" id="APVH01000059">
    <property type="protein sequence ID" value="EPX76191.1"/>
    <property type="molecule type" value="Genomic_DNA"/>
</dbReference>
<evidence type="ECO:0000259" key="6">
    <source>
        <dbReference type="PROSITE" id="PS50949"/>
    </source>
</evidence>
<dbReference type="InterPro" id="IPR036390">
    <property type="entry name" value="WH_DNA-bd_sf"/>
</dbReference>
<dbReference type="Gene3D" id="1.10.10.10">
    <property type="entry name" value="Winged helix-like DNA-binding domain superfamily/Winged helix DNA-binding domain"/>
    <property type="match status" value="1"/>
</dbReference>
<comment type="caution">
    <text evidence="7">The sequence shown here is derived from an EMBL/GenBank/DDBJ whole genome shotgun (WGS) entry which is preliminary data.</text>
</comment>
<dbReference type="InterPro" id="IPR000524">
    <property type="entry name" value="Tscrpt_reg_HTH_GntR"/>
</dbReference>